<dbReference type="Proteomes" id="UP000017831">
    <property type="component" value="Unassembled WGS sequence"/>
</dbReference>
<dbReference type="InterPro" id="IPR000866">
    <property type="entry name" value="AhpC/TSA"/>
</dbReference>
<protein>
    <recommendedName>
        <fullName evidence="2">Alkyl hydroperoxide reductase subunit C/ Thiol specific antioxidant domain-containing protein</fullName>
    </recommendedName>
</protein>
<reference evidence="3 4" key="1">
    <citation type="submission" date="2013-04" db="EMBL/GenBank/DDBJ databases">
        <title>The Genome Sequence of Bacteroides massiliensis DSM 17679.</title>
        <authorList>
            <consortium name="The Broad Institute Genomics Platform"/>
            <person name="Earl A."/>
            <person name="Ward D."/>
            <person name="Feldgarden M."/>
            <person name="Gevers D."/>
            <person name="Martens E."/>
            <person name="Fenner L."/>
            <person name="Roux V."/>
            <person name="Mallet M.N."/>
            <person name="Raoult D."/>
            <person name="Walker B."/>
            <person name="Young S."/>
            <person name="Zeng Q."/>
            <person name="Gargeya S."/>
            <person name="Fitzgerald M."/>
            <person name="Haas B."/>
            <person name="Abouelleil A."/>
            <person name="Allen A.W."/>
            <person name="Alvarado L."/>
            <person name="Arachchi H.M."/>
            <person name="Berlin A.M."/>
            <person name="Chapman S.B."/>
            <person name="Gainer-Dewar J."/>
            <person name="Goldberg J."/>
            <person name="Griggs A."/>
            <person name="Gujja S."/>
            <person name="Hansen M."/>
            <person name="Howarth C."/>
            <person name="Imamovic A."/>
            <person name="Ireland A."/>
            <person name="Larimer J."/>
            <person name="McCowan C."/>
            <person name="Murphy C."/>
            <person name="Pearson M."/>
            <person name="Poon T.W."/>
            <person name="Priest M."/>
            <person name="Roberts A."/>
            <person name="Saif S."/>
            <person name="Shea T."/>
            <person name="Sisk P."/>
            <person name="Sykes S."/>
            <person name="Wortman J."/>
            <person name="Nusbaum C."/>
            <person name="Birren B."/>
        </authorList>
    </citation>
    <scope>NUCLEOTIDE SEQUENCE [LARGE SCALE GENOMIC DNA]</scope>
    <source>
        <strain evidence="4">B84634 / Timone 84634 / DSM 17679 / JCM 13223</strain>
    </source>
</reference>
<sequence>MIKNVKWIFVVLIISSLISFSFVGKDTPTEGLTIGDKAPTFTICGEKQLIDLKDLRGKYVLLSFWASYDAPSRVQNATLNHAIEQADNVEMVSVSFDEFKSIFNETIKKDRISTSNCFVELAGNSSDLFKTYRLNKGFKNFLLDKNGVIVAKDITPSQLSSYLN</sequence>
<dbReference type="PATRIC" id="fig|1121098.3.peg.997"/>
<evidence type="ECO:0000256" key="1">
    <source>
        <dbReference type="SAM" id="Phobius"/>
    </source>
</evidence>
<comment type="caution">
    <text evidence="3">The sequence shown here is derived from an EMBL/GenBank/DDBJ whole genome shotgun (WGS) entry which is preliminary data.</text>
</comment>
<proteinExistence type="predicted"/>
<dbReference type="SUPFAM" id="SSF52833">
    <property type="entry name" value="Thioredoxin-like"/>
    <property type="match status" value="1"/>
</dbReference>
<dbReference type="OrthoDB" id="1118748at2"/>
<dbReference type="CDD" id="cd02966">
    <property type="entry name" value="TlpA_like_family"/>
    <property type="match status" value="1"/>
</dbReference>
<evidence type="ECO:0000313" key="4">
    <source>
        <dbReference type="Proteomes" id="UP000017831"/>
    </source>
</evidence>
<feature type="domain" description="Alkyl hydroperoxide reductase subunit C/ Thiol specific antioxidant" evidence="2">
    <location>
        <begin position="34"/>
        <end position="151"/>
    </location>
</feature>
<name>U6RL54_9BACT</name>
<dbReference type="STRING" id="1121098.HMPREF1534_00982"/>
<organism evidence="3 4">
    <name type="scientific">Phocaeicola massiliensis B84634 = Timone 84634 = DSM 17679 = JCM 13223</name>
    <dbReference type="NCBI Taxonomy" id="1121098"/>
    <lineage>
        <taxon>Bacteria</taxon>
        <taxon>Pseudomonadati</taxon>
        <taxon>Bacteroidota</taxon>
        <taxon>Bacteroidia</taxon>
        <taxon>Bacteroidales</taxon>
        <taxon>Bacteroidaceae</taxon>
        <taxon>Phocaeicola</taxon>
    </lineage>
</organism>
<dbReference type="GeneID" id="60062981"/>
<evidence type="ECO:0000259" key="2">
    <source>
        <dbReference type="Pfam" id="PF00578"/>
    </source>
</evidence>
<evidence type="ECO:0000313" key="3">
    <source>
        <dbReference type="EMBL" id="EOA56792.1"/>
    </source>
</evidence>
<dbReference type="eggNOG" id="COG0450">
    <property type="taxonomic scope" value="Bacteria"/>
</dbReference>
<gene>
    <name evidence="3" type="ORF">HMPREF1534_00982</name>
</gene>
<keyword evidence="1" id="KW-0812">Transmembrane</keyword>
<feature type="transmembrane region" description="Helical" evidence="1">
    <location>
        <begin position="7"/>
        <end position="24"/>
    </location>
</feature>
<dbReference type="AlphaFoldDB" id="U6RL54"/>
<dbReference type="HOGENOM" id="CLU_042529_11_2_10"/>
<dbReference type="Gene3D" id="3.40.30.10">
    <property type="entry name" value="Glutaredoxin"/>
    <property type="match status" value="1"/>
</dbReference>
<dbReference type="Pfam" id="PF00578">
    <property type="entry name" value="AhpC-TSA"/>
    <property type="match status" value="1"/>
</dbReference>
<keyword evidence="1" id="KW-1133">Transmembrane helix</keyword>
<dbReference type="EMBL" id="AQHY01000010">
    <property type="protein sequence ID" value="EOA56792.1"/>
    <property type="molecule type" value="Genomic_DNA"/>
</dbReference>
<keyword evidence="1" id="KW-0472">Membrane</keyword>
<dbReference type="InterPro" id="IPR036249">
    <property type="entry name" value="Thioredoxin-like_sf"/>
</dbReference>
<accession>U6RL54</accession>
<dbReference type="RefSeq" id="WP_005937842.1">
    <property type="nucleotide sequence ID" value="NZ_KB890397.1"/>
</dbReference>
<keyword evidence="4" id="KW-1185">Reference proteome</keyword>